<dbReference type="EMBL" id="BMGP01000001">
    <property type="protein sequence ID" value="GGF14106.1"/>
    <property type="molecule type" value="Genomic_DNA"/>
</dbReference>
<dbReference type="InterPro" id="IPR001296">
    <property type="entry name" value="Glyco_trans_1"/>
</dbReference>
<protein>
    <recommendedName>
        <fullName evidence="2">Glycosyl transferase family 1 domain-containing protein</fullName>
    </recommendedName>
</protein>
<name>A0A917B191_9MICO</name>
<sequence length="438" mass="47250">MAVSGCFPDHNLLLGLSRDISEATEREAVARILHHCGVWATRHGSAQRRISVVDDKIVAFVNLTGRFGFNSGVQRVTRETLARWYPSGEIELTVMTDDGTALRALGESEADRVIAWNQTKSDDTSELDDDDFALIVPWRTTLFLPEIVSGTNALTLGALARFTPNTCVALVYDSIPASTGFAVPRLENLRFSTYLSMLKYFDKGIAISASSAEEFQGFTAALEAQGLRGPEITSVLLPIEHIPETDGADEPSADELPLVLSVGSNEPRKNQLAVIYAAEVLWRRGLAFRLQIVGGRGDTGLTEIGEAARALRSLGRSIEVLRDVDESTLSRAYKSARFSVFVSLHEGYGLPVAESLAVGTPVVTTRYGSTAEIAEGGGCILVDPRDDDEIVEAIASLLTDDTLLGSLNEQIDARRDATWDDYAVAIRASVTGESGALA</sequence>
<dbReference type="GO" id="GO:0009103">
    <property type="term" value="P:lipopolysaccharide biosynthetic process"/>
    <property type="evidence" value="ECO:0007669"/>
    <property type="project" value="TreeGrafter"/>
</dbReference>
<dbReference type="PANTHER" id="PTHR46401:SF2">
    <property type="entry name" value="GLYCOSYLTRANSFERASE WBBK-RELATED"/>
    <property type="match status" value="1"/>
</dbReference>
<evidence type="ECO:0000259" key="2">
    <source>
        <dbReference type="Pfam" id="PF00534"/>
    </source>
</evidence>
<keyword evidence="4" id="KW-1185">Reference proteome</keyword>
<dbReference type="Gene3D" id="3.40.50.2000">
    <property type="entry name" value="Glycogen Phosphorylase B"/>
    <property type="match status" value="1"/>
</dbReference>
<evidence type="ECO:0000256" key="1">
    <source>
        <dbReference type="ARBA" id="ARBA00022679"/>
    </source>
</evidence>
<evidence type="ECO:0000313" key="3">
    <source>
        <dbReference type="EMBL" id="GGF14106.1"/>
    </source>
</evidence>
<reference evidence="3 4" key="1">
    <citation type="journal article" date="2014" name="Int. J. Syst. Evol. Microbiol.">
        <title>Complete genome sequence of Corynebacterium casei LMG S-19264T (=DSM 44701T), isolated from a smear-ripened cheese.</title>
        <authorList>
            <consortium name="US DOE Joint Genome Institute (JGI-PGF)"/>
            <person name="Walter F."/>
            <person name="Albersmeier A."/>
            <person name="Kalinowski J."/>
            <person name="Ruckert C."/>
        </authorList>
    </citation>
    <scope>NUCLEOTIDE SEQUENCE [LARGE SCALE GENOMIC DNA]</scope>
    <source>
        <strain evidence="3 4">CGMCC 1.12976</strain>
    </source>
</reference>
<comment type="caution">
    <text evidence="3">The sequence shown here is derived from an EMBL/GenBank/DDBJ whole genome shotgun (WGS) entry which is preliminary data.</text>
</comment>
<dbReference type="SUPFAM" id="SSF53756">
    <property type="entry name" value="UDP-Glycosyltransferase/glycogen phosphorylase"/>
    <property type="match status" value="1"/>
</dbReference>
<dbReference type="AlphaFoldDB" id="A0A917B191"/>
<feature type="domain" description="Glycosyl transferase family 1" evidence="2">
    <location>
        <begin position="249"/>
        <end position="407"/>
    </location>
</feature>
<proteinExistence type="predicted"/>
<evidence type="ECO:0000313" key="4">
    <source>
        <dbReference type="Proteomes" id="UP000598775"/>
    </source>
</evidence>
<dbReference type="Pfam" id="PF00534">
    <property type="entry name" value="Glycos_transf_1"/>
    <property type="match status" value="1"/>
</dbReference>
<accession>A0A917B191</accession>
<gene>
    <name evidence="3" type="ORF">GCM10011399_04960</name>
</gene>
<dbReference type="Proteomes" id="UP000598775">
    <property type="component" value="Unassembled WGS sequence"/>
</dbReference>
<dbReference type="GO" id="GO:0016757">
    <property type="term" value="F:glycosyltransferase activity"/>
    <property type="evidence" value="ECO:0007669"/>
    <property type="project" value="InterPro"/>
</dbReference>
<organism evidence="3 4">
    <name type="scientific">Subtercola lobariae</name>
    <dbReference type="NCBI Taxonomy" id="1588641"/>
    <lineage>
        <taxon>Bacteria</taxon>
        <taxon>Bacillati</taxon>
        <taxon>Actinomycetota</taxon>
        <taxon>Actinomycetes</taxon>
        <taxon>Micrococcales</taxon>
        <taxon>Microbacteriaceae</taxon>
        <taxon>Subtercola</taxon>
    </lineage>
</organism>
<keyword evidence="1" id="KW-0808">Transferase</keyword>
<dbReference type="PANTHER" id="PTHR46401">
    <property type="entry name" value="GLYCOSYLTRANSFERASE WBBK-RELATED"/>
    <property type="match status" value="1"/>
</dbReference>